<reference evidence="5 6" key="1">
    <citation type="submission" date="2017-09" db="EMBL/GenBank/DDBJ databases">
        <title>Depth-based differentiation of microbial function through sediment-hosted aquifers and enrichment of novel symbionts in the deep terrestrial subsurface.</title>
        <authorList>
            <person name="Probst A.J."/>
            <person name="Ladd B."/>
            <person name="Jarett J.K."/>
            <person name="Geller-Mcgrath D.E."/>
            <person name="Sieber C.M."/>
            <person name="Emerson J.B."/>
            <person name="Anantharaman K."/>
            <person name="Thomas B.C."/>
            <person name="Malmstrom R."/>
            <person name="Stieglmeier M."/>
            <person name="Klingl A."/>
            <person name="Woyke T."/>
            <person name="Ryan C.M."/>
            <person name="Banfield J.F."/>
        </authorList>
    </citation>
    <scope>NUCLEOTIDE SEQUENCE [LARGE SCALE GENOMIC DNA]</scope>
    <source>
        <strain evidence="5">CG23_combo_of_CG06-09_8_20_14_all_34_8</strain>
    </source>
</reference>
<dbReference type="InterPro" id="IPR006319">
    <property type="entry name" value="PEP_synth"/>
</dbReference>
<dbReference type="PANTHER" id="PTHR43030">
    <property type="entry name" value="PHOSPHOENOLPYRUVATE SYNTHASE"/>
    <property type="match status" value="1"/>
</dbReference>
<keyword evidence="2" id="KW-0547">Nucleotide-binding</keyword>
<evidence type="ECO:0000256" key="3">
    <source>
        <dbReference type="ARBA" id="ARBA00022840"/>
    </source>
</evidence>
<dbReference type="SUPFAM" id="SSF52009">
    <property type="entry name" value="Phosphohistidine domain"/>
    <property type="match status" value="1"/>
</dbReference>
<accession>A0A2H0B742</accession>
<sequence>MKYIHIFTDGIDKLLSLSIWGKHYGGNNSFFYYAKNEGLKGYVSTVEYKRLANEGKRLFNNTVFISNLENVTNQLAEKVKQKNITSDIDQAAQLLEECYRNYFYTEEYYTDQLHPKEDTFLIKKIGNFRLNFINTCIHATEHVYNLAEKKYGKELAQFMMIEEVKSGKVANNIQDRKNRFLVIKENIKLNLYVGQNAERLYLEKIQLPKRLQTKIITGKPASTGKITGKVFLISLTAANLEERIDAMPHKAILVTESTQPALLLACQKAAGIITNEGGVLSHAAIISRENKIPCIVGTRNATQILRDGAWVELDGEQGTVKLVRAND</sequence>
<protein>
    <recommendedName>
        <fullName evidence="4">PEP-utilising enzyme mobile domain-containing protein</fullName>
    </recommendedName>
</protein>
<gene>
    <name evidence="5" type="ORF">COX08_04725</name>
</gene>
<dbReference type="Gene3D" id="3.50.30.10">
    <property type="entry name" value="Phosphohistidine domain"/>
    <property type="match status" value="1"/>
</dbReference>
<comment type="similarity">
    <text evidence="1">Belongs to the PEP-utilizing enzyme family.</text>
</comment>
<dbReference type="EMBL" id="PCSR01000113">
    <property type="protein sequence ID" value="PIP52748.1"/>
    <property type="molecule type" value="Genomic_DNA"/>
</dbReference>
<feature type="domain" description="PEP-utilising enzyme mobile" evidence="4">
    <location>
        <begin position="248"/>
        <end position="318"/>
    </location>
</feature>
<dbReference type="GO" id="GO:0005524">
    <property type="term" value="F:ATP binding"/>
    <property type="evidence" value="ECO:0007669"/>
    <property type="project" value="UniProtKB-KW"/>
</dbReference>
<evidence type="ECO:0000256" key="1">
    <source>
        <dbReference type="ARBA" id="ARBA00007837"/>
    </source>
</evidence>
<dbReference type="PANTHER" id="PTHR43030:SF1">
    <property type="entry name" value="PHOSPHOENOLPYRUVATE SYNTHASE"/>
    <property type="match status" value="1"/>
</dbReference>
<dbReference type="InterPro" id="IPR008279">
    <property type="entry name" value="PEP-util_enz_mobile_dom"/>
</dbReference>
<evidence type="ECO:0000313" key="6">
    <source>
        <dbReference type="Proteomes" id="UP000229459"/>
    </source>
</evidence>
<evidence type="ECO:0000259" key="4">
    <source>
        <dbReference type="Pfam" id="PF00391"/>
    </source>
</evidence>
<dbReference type="Pfam" id="PF00391">
    <property type="entry name" value="PEP-utilizers"/>
    <property type="match status" value="1"/>
</dbReference>
<dbReference type="GO" id="GO:0008986">
    <property type="term" value="F:pyruvate, water dikinase activity"/>
    <property type="evidence" value="ECO:0007669"/>
    <property type="project" value="InterPro"/>
</dbReference>
<evidence type="ECO:0000256" key="2">
    <source>
        <dbReference type="ARBA" id="ARBA00022741"/>
    </source>
</evidence>
<dbReference type="AlphaFoldDB" id="A0A2H0B742"/>
<name>A0A2H0B742_9BACT</name>
<dbReference type="Proteomes" id="UP000229459">
    <property type="component" value="Unassembled WGS sequence"/>
</dbReference>
<comment type="caution">
    <text evidence="5">The sequence shown here is derived from an EMBL/GenBank/DDBJ whole genome shotgun (WGS) entry which is preliminary data.</text>
</comment>
<organism evidence="5 6">
    <name type="scientific">Candidatus Beckwithbacteria bacterium CG23_combo_of_CG06-09_8_20_14_all_34_8</name>
    <dbReference type="NCBI Taxonomy" id="1974497"/>
    <lineage>
        <taxon>Bacteria</taxon>
        <taxon>Candidatus Beckwithiibacteriota</taxon>
    </lineage>
</organism>
<keyword evidence="3" id="KW-0067">ATP-binding</keyword>
<proteinExistence type="inferred from homology"/>
<dbReference type="InterPro" id="IPR036637">
    <property type="entry name" value="Phosphohistidine_dom_sf"/>
</dbReference>
<evidence type="ECO:0000313" key="5">
    <source>
        <dbReference type="EMBL" id="PIP52748.1"/>
    </source>
</evidence>